<dbReference type="PANTHER" id="PTHR18968">
    <property type="entry name" value="THIAMINE PYROPHOSPHATE ENZYMES"/>
    <property type="match status" value="1"/>
</dbReference>
<organism evidence="7 8">
    <name type="scientific">Pseudomonas fluorescens</name>
    <dbReference type="NCBI Taxonomy" id="294"/>
    <lineage>
        <taxon>Bacteria</taxon>
        <taxon>Pseudomonadati</taxon>
        <taxon>Pseudomonadota</taxon>
        <taxon>Gammaproteobacteria</taxon>
        <taxon>Pseudomonadales</taxon>
        <taxon>Pseudomonadaceae</taxon>
        <taxon>Pseudomonas</taxon>
    </lineage>
</organism>
<sequence length="534" mass="56895">MREIITMASVHSTTYELLRRQGITTVFGNPGSNELPFLKDFPADFTYILGLHEGVVVGIADGFAQASGTPGFVNLHSAAGTGNAMGALSNAWNSHSPLIITAGQQTRAMVGVEALLTNVDAANLPRPLVKWSYEPASAQEVPHAMSRAIHMASLSPRGPVYLSVPYDDWAREADPQSSHLFERRVVSAGLPSDAVLADLLEQLSNARNPVLVLGPDVDAAKANEHCVALAERLKAPVWVAPSAPRCPFPTRHPCFRGLLPAGIAAIGKLLEGHDLVMVLGAPVFRYHQYDPGQYLAQGTRLIAVTCDPLEAARAPMGDAIVGDVGLIAAALAQRVTPSSRATPTALPRPEPVEQSAGPLRPEVVFDTLDEIAPHDAIYLNESTSTTALMWQRLEMRNPGSYYFAAAGGLGFAMPAAVGVQLAEPERRVIAVIGDGSANYSITTLWTAVQYNVPTIFIIMNNGTYGALRWFAGVLEVENVPGLDVPGIDFCALAKGYGMQSFKADNRAQLEDALHQALALHAPVLIEVSTLAPQG</sequence>
<feature type="domain" description="Thiamine pyrophosphate enzyme TPP-binding" evidence="5">
    <location>
        <begin position="385"/>
        <end position="527"/>
    </location>
</feature>
<keyword evidence="2 3" id="KW-0786">Thiamine pyrophosphate</keyword>
<dbReference type="GO" id="GO:0050695">
    <property type="term" value="F:benzoylformate decarboxylase activity"/>
    <property type="evidence" value="ECO:0007669"/>
    <property type="project" value="UniProtKB-EC"/>
</dbReference>
<dbReference type="InterPro" id="IPR012000">
    <property type="entry name" value="Thiamin_PyroP_enz_cen_dom"/>
</dbReference>
<dbReference type="GO" id="GO:0000287">
    <property type="term" value="F:magnesium ion binding"/>
    <property type="evidence" value="ECO:0007669"/>
    <property type="project" value="InterPro"/>
</dbReference>
<name>A0A5E7D4T3_PSEFL</name>
<evidence type="ECO:0000313" key="8">
    <source>
        <dbReference type="Proteomes" id="UP000409037"/>
    </source>
</evidence>
<dbReference type="SUPFAM" id="SSF52518">
    <property type="entry name" value="Thiamin diphosphate-binding fold (THDP-binding)"/>
    <property type="match status" value="2"/>
</dbReference>
<dbReference type="Gene3D" id="3.40.50.970">
    <property type="match status" value="2"/>
</dbReference>
<feature type="domain" description="Thiamine pyrophosphate enzyme N-terminal TPP-binding" evidence="6">
    <location>
        <begin position="15"/>
        <end position="121"/>
    </location>
</feature>
<dbReference type="Gene3D" id="3.40.50.1220">
    <property type="entry name" value="TPP-binding domain"/>
    <property type="match status" value="1"/>
</dbReference>
<evidence type="ECO:0000256" key="1">
    <source>
        <dbReference type="ARBA" id="ARBA00007812"/>
    </source>
</evidence>
<evidence type="ECO:0000313" key="7">
    <source>
        <dbReference type="EMBL" id="VVO12373.1"/>
    </source>
</evidence>
<dbReference type="InterPro" id="IPR029061">
    <property type="entry name" value="THDP-binding"/>
</dbReference>
<evidence type="ECO:0000256" key="2">
    <source>
        <dbReference type="ARBA" id="ARBA00023052"/>
    </source>
</evidence>
<dbReference type="AlphaFoldDB" id="A0A5E7D4T3"/>
<dbReference type="EMBL" id="CABVHU010000009">
    <property type="protein sequence ID" value="VVO12373.1"/>
    <property type="molecule type" value="Genomic_DNA"/>
</dbReference>
<dbReference type="EC" id="4.1.1.7" evidence="7"/>
<gene>
    <name evidence="7" type="primary">mdlC</name>
    <name evidence="7" type="ORF">PS833_03530</name>
</gene>
<feature type="domain" description="Thiamine pyrophosphate enzyme central" evidence="4">
    <location>
        <begin position="197"/>
        <end position="331"/>
    </location>
</feature>
<dbReference type="GO" id="GO:0003984">
    <property type="term" value="F:acetolactate synthase activity"/>
    <property type="evidence" value="ECO:0007669"/>
    <property type="project" value="TreeGrafter"/>
</dbReference>
<evidence type="ECO:0000259" key="4">
    <source>
        <dbReference type="Pfam" id="PF00205"/>
    </source>
</evidence>
<dbReference type="Pfam" id="PF02775">
    <property type="entry name" value="TPP_enzyme_C"/>
    <property type="match status" value="1"/>
</dbReference>
<dbReference type="InterPro" id="IPR045229">
    <property type="entry name" value="TPP_enz"/>
</dbReference>
<dbReference type="Pfam" id="PF02776">
    <property type="entry name" value="TPP_enzyme_N"/>
    <property type="match status" value="1"/>
</dbReference>
<dbReference type="GO" id="GO:0019752">
    <property type="term" value="P:carboxylic acid metabolic process"/>
    <property type="evidence" value="ECO:0007669"/>
    <property type="project" value="UniProtKB-ARBA"/>
</dbReference>
<reference evidence="7 8" key="1">
    <citation type="submission" date="2019-09" db="EMBL/GenBank/DDBJ databases">
        <authorList>
            <person name="Chandra G."/>
            <person name="Truman W A."/>
        </authorList>
    </citation>
    <scope>NUCLEOTIDE SEQUENCE [LARGE SCALE GENOMIC DNA]</scope>
    <source>
        <strain evidence="7">PS833</strain>
    </source>
</reference>
<dbReference type="Proteomes" id="UP000409037">
    <property type="component" value="Unassembled WGS sequence"/>
</dbReference>
<evidence type="ECO:0000259" key="5">
    <source>
        <dbReference type="Pfam" id="PF02775"/>
    </source>
</evidence>
<evidence type="ECO:0000259" key="6">
    <source>
        <dbReference type="Pfam" id="PF02776"/>
    </source>
</evidence>
<keyword evidence="7" id="KW-0456">Lyase</keyword>
<dbReference type="GO" id="GO:0050660">
    <property type="term" value="F:flavin adenine dinucleotide binding"/>
    <property type="evidence" value="ECO:0007669"/>
    <property type="project" value="TreeGrafter"/>
</dbReference>
<dbReference type="NCBIfam" id="NF005485">
    <property type="entry name" value="PRK07092.1"/>
    <property type="match status" value="1"/>
</dbReference>
<dbReference type="CDD" id="cd07035">
    <property type="entry name" value="TPP_PYR_POX_like"/>
    <property type="match status" value="1"/>
</dbReference>
<dbReference type="InterPro" id="IPR000399">
    <property type="entry name" value="TPP-bd_CS"/>
</dbReference>
<dbReference type="InterPro" id="IPR029035">
    <property type="entry name" value="DHS-like_NAD/FAD-binding_dom"/>
</dbReference>
<dbReference type="InterPro" id="IPR012001">
    <property type="entry name" value="Thiamin_PyroP_enz_TPP-bd_dom"/>
</dbReference>
<dbReference type="SUPFAM" id="SSF52467">
    <property type="entry name" value="DHS-like NAD/FAD-binding domain"/>
    <property type="match status" value="1"/>
</dbReference>
<dbReference type="InterPro" id="IPR011766">
    <property type="entry name" value="TPP_enzyme_TPP-bd"/>
</dbReference>
<dbReference type="PROSITE" id="PS00187">
    <property type="entry name" value="TPP_ENZYMES"/>
    <property type="match status" value="1"/>
</dbReference>
<protein>
    <submittedName>
        <fullName evidence="7">Benzoylformate decarboxylase</fullName>
        <ecNumber evidence="7">4.1.1.7</ecNumber>
    </submittedName>
</protein>
<proteinExistence type="inferred from homology"/>
<dbReference type="PANTHER" id="PTHR18968:SF133">
    <property type="entry name" value="BENZOYLFORMATE DECARBOXYLASE"/>
    <property type="match status" value="1"/>
</dbReference>
<comment type="similarity">
    <text evidence="1 3">Belongs to the TPP enzyme family.</text>
</comment>
<dbReference type="Pfam" id="PF00205">
    <property type="entry name" value="TPP_enzyme_M"/>
    <property type="match status" value="1"/>
</dbReference>
<dbReference type="GO" id="GO:0030976">
    <property type="term" value="F:thiamine pyrophosphate binding"/>
    <property type="evidence" value="ECO:0007669"/>
    <property type="project" value="InterPro"/>
</dbReference>
<accession>A0A5E7D4T3</accession>
<evidence type="ECO:0000256" key="3">
    <source>
        <dbReference type="RuleBase" id="RU362132"/>
    </source>
</evidence>
<dbReference type="CDD" id="cd02002">
    <property type="entry name" value="TPP_BFDC"/>
    <property type="match status" value="1"/>
</dbReference>